<evidence type="ECO:0000313" key="3">
    <source>
        <dbReference type="Proteomes" id="UP001597201"/>
    </source>
</evidence>
<dbReference type="InterPro" id="IPR038726">
    <property type="entry name" value="PDDEXK_AddAB-type"/>
</dbReference>
<reference evidence="3" key="1">
    <citation type="journal article" date="2019" name="Int. J. Syst. Evol. Microbiol.">
        <title>The Global Catalogue of Microorganisms (GCM) 10K type strain sequencing project: providing services to taxonomists for standard genome sequencing and annotation.</title>
        <authorList>
            <consortium name="The Broad Institute Genomics Platform"/>
            <consortium name="The Broad Institute Genome Sequencing Center for Infectious Disease"/>
            <person name="Wu L."/>
            <person name="Ma J."/>
        </authorList>
    </citation>
    <scope>NUCLEOTIDE SEQUENCE [LARGE SCALE GENOMIC DNA]</scope>
    <source>
        <strain evidence="3">CCUG 61485</strain>
    </source>
</reference>
<comment type="caution">
    <text evidence="2">The sequence shown here is derived from an EMBL/GenBank/DDBJ whole genome shotgun (WGS) entry which is preliminary data.</text>
</comment>
<dbReference type="SUPFAM" id="SSF52540">
    <property type="entry name" value="P-loop containing nucleoside triphosphate hydrolases"/>
    <property type="match status" value="1"/>
</dbReference>
<keyword evidence="3" id="KW-1185">Reference proteome</keyword>
<dbReference type="InterPro" id="IPR027417">
    <property type="entry name" value="P-loop_NTPase"/>
</dbReference>
<feature type="domain" description="PD-(D/E)XK endonuclease-like" evidence="1">
    <location>
        <begin position="638"/>
        <end position="898"/>
    </location>
</feature>
<dbReference type="RefSeq" id="WP_377176775.1">
    <property type="nucleotide sequence ID" value="NZ_JBHTMY010000002.1"/>
</dbReference>
<evidence type="ECO:0000259" key="1">
    <source>
        <dbReference type="Pfam" id="PF12705"/>
    </source>
</evidence>
<evidence type="ECO:0000313" key="2">
    <source>
        <dbReference type="EMBL" id="MFD1314849.1"/>
    </source>
</evidence>
<accession>A0ABW3XZ34</accession>
<dbReference type="InterPro" id="IPR011604">
    <property type="entry name" value="PDDEXK-like_dom_sf"/>
</dbReference>
<proteinExistence type="predicted"/>
<gene>
    <name evidence="2" type="ORF">ACFQ39_04425</name>
</gene>
<name>A0ABW3XZ34_9FLAO</name>
<dbReference type="Gene3D" id="3.90.320.10">
    <property type="match status" value="1"/>
</dbReference>
<dbReference type="Proteomes" id="UP001597201">
    <property type="component" value="Unassembled WGS sequence"/>
</dbReference>
<dbReference type="Pfam" id="PF12705">
    <property type="entry name" value="PDDEXK_1"/>
    <property type="match status" value="1"/>
</dbReference>
<sequence>MQSFISNVVQEEILNRKDFSSLVYILPSNRSVLFFQKELIHQLSKEVILPKIQTIENLIEEISGLQRIDQLSLIFEFYTIYKNYKKEESDSFEQFMQWASILLSDFNEIDSNLANAPEVFSYLADLTRIDNSFKLENLPSASQNYLKFVESFNFYYRSLVSALKQAKKGYAGLLYREANTKLDNYLNSNNRSYIFIGFNALNKAEESIFQKLLTVDGSKIYWDYDQFYLNSNIGDFQRSQRKWTYYNNHSFDWIGQDFNQPKQIEVLATPQDIGQIKLVGEILKKSSDKHNNYRHTAIVLADEKLLPVLLNSLPPEVKNVNITMGLNLNYVEFGNLIQIFFKLHQNNRDNYFRFKDIYQLLGHHSLSNLFDKQAVFDFQQNCLSNNKNYVSINELQKWLIERPIEEFSILFYRFSSVEDFIARIERLIELIAESTTLSLLEKEYLKRFTQIFRQLGLYQSEYKAIDGLKSLFAIFKILLKQEKISFKGEPLTGLQILGVLETRVLDFDEVIMTSLNEGILPSGKTDQSFLTFETKTHFQLPTYREKDKIFGYHFYRLLQRAKRSYLITNSSTSNFGAGEQSHFITQLEIVHESGALPNLTFDKKLITPNNSNASISLKSIAKSPELISRLEEISEKGFSPSALTSYVRNPLDFYKQKVLKLKELDELEENIAHNTFGTIVHEALYSLYLPFLGKNLTVKGLRQMLVEIPKAVQKQFLEFFSAEDFRNGQNFINYTVAVKYIEKFVLSELKEVESGCNIKILSLEEELKLNYFCGPLKKTIVLKGFVDRIDEKDKVIRIVDYKTGSVSKTDLKINDWNLLIRDEKYNKCFQVLFYAYIYKYNNDFSGEMESGIYSFKKLNSGFLKFNDSILEQSYFDEFIAQLDLLFLELFNPEFRFEEKEIKSYFT</sequence>
<organism evidence="2 3">
    <name type="scientific">Namhaeicola litoreus</name>
    <dbReference type="NCBI Taxonomy" id="1052145"/>
    <lineage>
        <taxon>Bacteria</taxon>
        <taxon>Pseudomonadati</taxon>
        <taxon>Bacteroidota</taxon>
        <taxon>Flavobacteriia</taxon>
        <taxon>Flavobacteriales</taxon>
        <taxon>Flavobacteriaceae</taxon>
        <taxon>Namhaeicola</taxon>
    </lineage>
</organism>
<protein>
    <submittedName>
        <fullName evidence="2">PD-(D/E)XK nuclease family protein</fullName>
    </submittedName>
</protein>
<dbReference type="EMBL" id="JBHTMY010000002">
    <property type="protein sequence ID" value="MFD1314849.1"/>
    <property type="molecule type" value="Genomic_DNA"/>
</dbReference>